<dbReference type="PANTHER" id="PTHR15682:SF2">
    <property type="entry name" value="UNHEALTHY RIBOSOME BIOGENESIS PROTEIN 2 HOMOLOG"/>
    <property type="match status" value="1"/>
</dbReference>
<accession>A0A8H7PZJ6</accession>
<dbReference type="Pfam" id="PF10441">
    <property type="entry name" value="Urb2"/>
    <property type="match status" value="1"/>
</dbReference>
<keyword evidence="3" id="KW-1185">Reference proteome</keyword>
<dbReference type="InterPro" id="IPR018849">
    <property type="entry name" value="Urb2/Npa2_C"/>
</dbReference>
<reference evidence="2" key="1">
    <citation type="submission" date="2020-12" db="EMBL/GenBank/DDBJ databases">
        <title>Metabolic potential, ecology and presence of endohyphal bacteria is reflected in genomic diversity of Mucoromycotina.</title>
        <authorList>
            <person name="Muszewska A."/>
            <person name="Okrasinska A."/>
            <person name="Steczkiewicz K."/>
            <person name="Drgas O."/>
            <person name="Orlowska M."/>
            <person name="Perlinska-Lenart U."/>
            <person name="Aleksandrzak-Piekarczyk T."/>
            <person name="Szatraj K."/>
            <person name="Zielenkiewicz U."/>
            <person name="Pilsyk S."/>
            <person name="Malc E."/>
            <person name="Mieczkowski P."/>
            <person name="Kruszewska J.S."/>
            <person name="Biernat P."/>
            <person name="Pawlowska J."/>
        </authorList>
    </citation>
    <scope>NUCLEOTIDE SEQUENCE</scope>
    <source>
        <strain evidence="2">WA0000067209</strain>
    </source>
</reference>
<gene>
    <name evidence="2" type="ORF">INT43_006937</name>
</gene>
<organism evidence="2 3">
    <name type="scientific">Mortierella isabellina</name>
    <name type="common">Filamentous fungus</name>
    <name type="synonym">Umbelopsis isabellina</name>
    <dbReference type="NCBI Taxonomy" id="91625"/>
    <lineage>
        <taxon>Eukaryota</taxon>
        <taxon>Fungi</taxon>
        <taxon>Fungi incertae sedis</taxon>
        <taxon>Mucoromycota</taxon>
        <taxon>Mucoromycotina</taxon>
        <taxon>Umbelopsidomycetes</taxon>
        <taxon>Umbelopsidales</taxon>
        <taxon>Umbelopsidaceae</taxon>
        <taxon>Umbelopsis</taxon>
    </lineage>
</organism>
<dbReference type="GO" id="GO:0042254">
    <property type="term" value="P:ribosome biogenesis"/>
    <property type="evidence" value="ECO:0007669"/>
    <property type="project" value="TreeGrafter"/>
</dbReference>
<dbReference type="GO" id="GO:0005730">
    <property type="term" value="C:nucleolus"/>
    <property type="evidence" value="ECO:0007669"/>
    <property type="project" value="TreeGrafter"/>
</dbReference>
<dbReference type="Proteomes" id="UP000654370">
    <property type="component" value="Unassembled WGS sequence"/>
</dbReference>
<sequence length="1535" mass="173118">MLLATEISTSQGIAKALKGPGLTCGEKIDTATAAWEMSSIYFPHKDEFLLDWLSSMLVKPPTKKKEENPQLDVRYWSLFDSILTHFVNAKTSNRIPVIRVPLILAFSASYQNCQELKSDDVQKITQLYGTIHNCLHLLSQPTFAFAYRPQMEQLLTTFESLISALDTQMGHHSLENKELLANFVKMANIIIPLLDAHMLTSANQRKTFSALLGQPFRSIMRVHMDIEKYQDTIFADLKKHLDQLIQNGVFHPDTVMEYPTVLQTTLNKSTAASSKNQSYAKKLFDELAELLKNSKSERDTEAVLCILPSLLSMFVQSYRKKRKALSMSNSLGNTSSLDVGRTVEFGFFQAIHNILSPEIGKGKASLEVLNRLFQNLLDMNVYHATNDSVAKDQHAFLSKVTALVFKQLENPVYQGSVLEALSLLLEIDDTLIEPYMSSLWPYMLDPVAAAEKESYVLAKGILNTYAKSRQIGEYIQSLTSSLNNHGEDKNEYFLRKPIFSRAFLLEFSACVHNNVPPSQALSIFQIFYEHLTSEHGAQQPAKKRKVSKESAVSHERSHRLSIEFLCQFLLSIRLSPQQSLSFTNSLQETSETFIMKRLTAKNPQLATPALQLHQALLTAFSDLYFDLLDATTKDKLAISIQQIITDTSEHPTNLTMTNMILATNAGLQFSYYSLLRDFKPSSITIENLVNSILSILLPKLPQNGIWNGRLIDLTTDNIGTACWKVLAEDWLPTISTLAQPEHMSLITSMISADDHTEQQVSGHWSIHGINVNILRSAEFYELAHLRETTFQALYGGFVENIELLALKMPGLKAISEMAAALKESSPKIQVLVTKALPLFEQMSNTKLSEKDSLDVLTAISTQLQKIHLFPMEFFNKYHRQHLVLAMLLIEMLSCNGSAALYKSQLALLCRSFAYKLIHYRGEVGFLNGDPVFLKWWITMSAFYYVKQETDSDAFKLYQDIVATTISLEKLLLSKLIEDASSGNQSSRSMIQSCEDALRSTFLQETQKSGKRDHVELEFIIALLSVFNRQLYTNVKRNRDLSVALWKSTELQSDLDNFVVEQCKELKHELFKALDGGSEVISHRLSHQLSTFSSILSLSHQLLRQHYILGSLDKQQHSKILGPILGLISPCLKVLQSYVSSKNGKDDMVFTNLLKVCAEMAMTICSALPEMQDDGATKRIIAFSWFVYELAHRHNNRECQKLVDDAFINLVATLSIEQFNDILSCIIQRSVMENFSEVLTAEYASKAESALHFMRLLMESCTTEQRKAIRDRISSIIMMIYNIIDKAISPNVVKLSLKLMAHIVNDQVLGLRGYDISLILAAISQLRSPAVPTKLNMVTKQDANDIFDSIYRVLSGILKTRKQQLSHVITPYISIVESLMHCFNSLHPSVAISSQKKKNNSRKRNVQDQAFPLLTDHAPLSEMNAHNYSRLLEGLGDQSASNTANTIAGKSHNLAKAFSKHSPYVLAEYLSIQSNPISTISLPTLRSALRPGLFALLDICGEHERDMLMTSIDTSQKMLFKTMHTEWTKTHRYTGR</sequence>
<name>A0A8H7PZJ6_MORIS</name>
<protein>
    <recommendedName>
        <fullName evidence="1">Nucleolar 27S pre-rRNA processing Urb2/Npa2 C-terminal domain-containing protein</fullName>
    </recommendedName>
</protein>
<proteinExistence type="predicted"/>
<dbReference type="OrthoDB" id="160374at2759"/>
<dbReference type="InterPro" id="IPR052609">
    <property type="entry name" value="Ribosome_Biogenesis_Reg"/>
</dbReference>
<dbReference type="EMBL" id="JAEPQZ010000004">
    <property type="protein sequence ID" value="KAG2182011.1"/>
    <property type="molecule type" value="Genomic_DNA"/>
</dbReference>
<feature type="domain" description="Nucleolar 27S pre-rRNA processing Urb2/Npa2 C-terminal" evidence="1">
    <location>
        <begin position="1296"/>
        <end position="1534"/>
    </location>
</feature>
<evidence type="ECO:0000313" key="3">
    <source>
        <dbReference type="Proteomes" id="UP000654370"/>
    </source>
</evidence>
<dbReference type="PANTHER" id="PTHR15682">
    <property type="entry name" value="UNHEALTHY RIBOSOME BIOGENESIS PROTEIN 2 HOMOLOG"/>
    <property type="match status" value="1"/>
</dbReference>
<comment type="caution">
    <text evidence="2">The sequence shown here is derived from an EMBL/GenBank/DDBJ whole genome shotgun (WGS) entry which is preliminary data.</text>
</comment>
<evidence type="ECO:0000259" key="1">
    <source>
        <dbReference type="Pfam" id="PF10441"/>
    </source>
</evidence>
<evidence type="ECO:0000313" key="2">
    <source>
        <dbReference type="EMBL" id="KAG2182011.1"/>
    </source>
</evidence>